<feature type="compositionally biased region" description="Basic residues" evidence="1">
    <location>
        <begin position="23"/>
        <end position="61"/>
    </location>
</feature>
<proteinExistence type="predicted"/>
<keyword evidence="2" id="KW-0560">Oxidoreductase</keyword>
<feature type="region of interest" description="Disordered" evidence="1">
    <location>
        <begin position="286"/>
        <end position="360"/>
    </location>
</feature>
<feature type="non-terminal residue" evidence="2">
    <location>
        <position position="431"/>
    </location>
</feature>
<feature type="compositionally biased region" description="Basic residues" evidence="1">
    <location>
        <begin position="286"/>
        <end position="295"/>
    </location>
</feature>
<dbReference type="GO" id="GO:0016491">
    <property type="term" value="F:oxidoreductase activity"/>
    <property type="evidence" value="ECO:0007669"/>
    <property type="project" value="UniProtKB-KW"/>
</dbReference>
<protein>
    <submittedName>
        <fullName evidence="2">NADH-ubiquinone oxidoreductase chain D</fullName>
        <ecNumber evidence="2">1.6.5.3</ecNumber>
    </submittedName>
</protein>
<accession>A0A6J4MT65</accession>
<feature type="non-terminal residue" evidence="2">
    <location>
        <position position="1"/>
    </location>
</feature>
<feature type="compositionally biased region" description="Low complexity" evidence="1">
    <location>
        <begin position="133"/>
        <end position="147"/>
    </location>
</feature>
<evidence type="ECO:0000256" key="1">
    <source>
        <dbReference type="SAM" id="MobiDB-lite"/>
    </source>
</evidence>
<organism evidence="2">
    <name type="scientific">uncultured Gemmatimonadota bacterium</name>
    <dbReference type="NCBI Taxonomy" id="203437"/>
    <lineage>
        <taxon>Bacteria</taxon>
        <taxon>Pseudomonadati</taxon>
        <taxon>Gemmatimonadota</taxon>
        <taxon>environmental samples</taxon>
    </lineage>
</organism>
<dbReference type="AlphaFoldDB" id="A0A6J4MT65"/>
<feature type="compositionally biased region" description="Basic and acidic residues" evidence="1">
    <location>
        <begin position="228"/>
        <end position="239"/>
    </location>
</feature>
<feature type="compositionally biased region" description="Basic and acidic residues" evidence="1">
    <location>
        <begin position="403"/>
        <end position="431"/>
    </location>
</feature>
<feature type="compositionally biased region" description="Basic residues" evidence="1">
    <location>
        <begin position="71"/>
        <end position="80"/>
    </location>
</feature>
<sequence length="431" mass="45995">VQQAAQSRLQRHPQPRAFGRGLARARAHRAHRGRGGARAGGHRGRAHAHQHRAPAPRHARRAPPGAGAGRRDRRPLHPAHRLPALVVREAGRVPGLEPGGSPHRPHGLPGAADLQLRLRHVGGEADGRGGHRALQGGAPHLHGAGPHLQPPPVAGDHGHRPGRLHGLPLHLPAARADLRPARVVHGRAHHHLVHAHRGDDGRPARRVDRPAQQVDRRVPPRAGRGGHPAHEQRHLDRPHAGRGHHLGRGRGQLRALGPQPARLGGVVRRAQGPSVLRHGLVRLRRAGGRARRHLRPLPVPDGGDEAERSPPPPDDPAPPGRPHQRRRPARHPSAQDGGDERHGVDDPPLQGGDGGRARPRGRVVVLGGVVEGRAGDVRGLGRGEQAGALARARPVVHQHRGASAHDRGGAALRRDRGERVAGHRAGGDRPM</sequence>
<feature type="region of interest" description="Disordered" evidence="1">
    <location>
        <begin position="123"/>
        <end position="167"/>
    </location>
</feature>
<evidence type="ECO:0000313" key="2">
    <source>
        <dbReference type="EMBL" id="CAA9368077.1"/>
    </source>
</evidence>
<dbReference type="EMBL" id="CADCTW010000230">
    <property type="protein sequence ID" value="CAA9368077.1"/>
    <property type="molecule type" value="Genomic_DNA"/>
</dbReference>
<feature type="region of interest" description="Disordered" evidence="1">
    <location>
        <begin position="1"/>
        <end position="87"/>
    </location>
</feature>
<feature type="compositionally biased region" description="Pro residues" evidence="1">
    <location>
        <begin position="309"/>
        <end position="321"/>
    </location>
</feature>
<name>A0A6J4MT65_9BACT</name>
<gene>
    <name evidence="2" type="ORF">AVDCRST_MAG68-5504</name>
</gene>
<feature type="compositionally biased region" description="Basic and acidic residues" evidence="1">
    <location>
        <begin position="196"/>
        <end position="218"/>
    </location>
</feature>
<reference evidence="2" key="1">
    <citation type="submission" date="2020-02" db="EMBL/GenBank/DDBJ databases">
        <authorList>
            <person name="Meier V. D."/>
        </authorList>
    </citation>
    <scope>NUCLEOTIDE SEQUENCE</scope>
    <source>
        <strain evidence="2">AVDCRST_MAG68</strain>
    </source>
</reference>
<dbReference type="EC" id="1.6.5.3" evidence="2"/>
<keyword evidence="2" id="KW-0830">Ubiquinone</keyword>
<feature type="region of interest" description="Disordered" evidence="1">
    <location>
        <begin position="192"/>
        <end position="270"/>
    </location>
</feature>
<feature type="region of interest" description="Disordered" evidence="1">
    <location>
        <begin position="387"/>
        <end position="431"/>
    </location>
</feature>